<dbReference type="AlphaFoldDB" id="J7LIK6"/>
<protein>
    <submittedName>
        <fullName evidence="4">Calcineurin-like phosphoesterase family protein</fullName>
    </submittedName>
</protein>
<dbReference type="InterPro" id="IPR004843">
    <property type="entry name" value="Calcineurin-like_PHP"/>
</dbReference>
<reference evidence="4 5" key="1">
    <citation type="journal article" date="2012" name="J. Bacteriol.">
        <title>Whole-Genome Sequence of Nocardiopsis alba Strain ATCC BAA-2165, Associated with Honeybees.</title>
        <authorList>
            <person name="Qiao J."/>
            <person name="Chen L."/>
            <person name="Li Y."/>
            <person name="Wang J."/>
            <person name="Zhang W."/>
            <person name="Chen S."/>
        </authorList>
    </citation>
    <scope>NUCLEOTIDE SEQUENCE [LARGE SCALE GENOMIC DNA]</scope>
    <source>
        <strain evidence="5">ATCC BAA-2165 / BE74</strain>
    </source>
</reference>
<keyword evidence="2" id="KW-1133">Transmembrane helix</keyword>
<feature type="transmembrane region" description="Helical" evidence="2">
    <location>
        <begin position="51"/>
        <end position="73"/>
    </location>
</feature>
<feature type="compositionally biased region" description="Acidic residues" evidence="1">
    <location>
        <begin position="513"/>
        <end position="528"/>
    </location>
</feature>
<evidence type="ECO:0000256" key="1">
    <source>
        <dbReference type="SAM" id="MobiDB-lite"/>
    </source>
</evidence>
<name>J7LIK6_NOCAA</name>
<keyword evidence="2" id="KW-0472">Membrane</keyword>
<organism evidence="4 5">
    <name type="scientific">Nocardiopsis alba (strain ATCC BAA-2165 / BE74)</name>
    <dbReference type="NCBI Taxonomy" id="1205910"/>
    <lineage>
        <taxon>Bacteria</taxon>
        <taxon>Bacillati</taxon>
        <taxon>Actinomycetota</taxon>
        <taxon>Actinomycetes</taxon>
        <taxon>Streptosporangiales</taxon>
        <taxon>Nocardiopsidaceae</taxon>
        <taxon>Nocardiopsis</taxon>
    </lineage>
</organism>
<feature type="transmembrane region" description="Helical" evidence="2">
    <location>
        <begin position="181"/>
        <end position="202"/>
    </location>
</feature>
<feature type="region of interest" description="Disordered" evidence="1">
    <location>
        <begin position="498"/>
        <end position="528"/>
    </location>
</feature>
<evidence type="ECO:0000313" key="5">
    <source>
        <dbReference type="Proteomes" id="UP000003779"/>
    </source>
</evidence>
<sequence>MGTAPGNGMMGDVLSQIRAYDLRGALDRTRELLGRVRATLGRWRSGRPWRWSCVVVAGLLGGWLGLALGGQVVTPIGPADVTFSLSPQWHGETVVNVAPLGQLAFDTHAAPLRIEAAITDIRLSAAEEMFTDPEAIDRMAAGIGADLTDGVIALVLRSLIVAVLGAALMGFLLFRNARRALASALTALVVLVASGGAAALTFNPSAIAEPRYTGLIAGAPQVVGSADDVVSRFSEYQEQLAGLVGNVAMIYEATSTLPVYDEDESVIRVLHVSDIQLNPASWSIIGTLREQYAVDVIVDSGDLTDRGSAAEDAFAEEIGKLDVPYVWVRGQHDSMGTQRAVAAQPNAVVLDDDVAEVGGLTFYGAGDPRFTPDATRLNPDAAGVAALGEEQAASIAGGDDDVDVAILHTRTQARPFDGVVPLALAGNEHSRSTELTDLGTRFLVQGSTGGAGLSGLEQGRGRPTPYQASVLYFDAETGRLQARDDIDLGGIGLTSAQVERHIEADPDRVVGEVTEDEEEGSPSEEPTS</sequence>
<proteinExistence type="predicted"/>
<reference evidence="5" key="2">
    <citation type="submission" date="2012-08" db="EMBL/GenBank/DDBJ databases">
        <title>Whole-genome sequence of Nocardiopsis alba strain ATCC BAA-2165 associated with honeybees.</title>
        <authorList>
            <person name="Qiao J."/>
            <person name="Chen L."/>
            <person name="Li Y."/>
            <person name="Wang J."/>
            <person name="Zhang W."/>
            <person name="Chen S."/>
        </authorList>
    </citation>
    <scope>NUCLEOTIDE SEQUENCE [LARGE SCALE GENOMIC DNA]</scope>
    <source>
        <strain evidence="5">ATCC BAA-2165 / BE74</strain>
    </source>
</reference>
<dbReference type="SUPFAM" id="SSF82866">
    <property type="entry name" value="Multidrug efflux transporter AcrB transmembrane domain"/>
    <property type="match status" value="1"/>
</dbReference>
<gene>
    <name evidence="4" type="ordered locus">B005_2402</name>
</gene>
<dbReference type="KEGG" id="nal:B005_2402"/>
<dbReference type="PATRIC" id="fig|1205910.3.peg.2266"/>
<evidence type="ECO:0000256" key="2">
    <source>
        <dbReference type="SAM" id="Phobius"/>
    </source>
</evidence>
<dbReference type="InterPro" id="IPR029052">
    <property type="entry name" value="Metallo-depent_PP-like"/>
</dbReference>
<dbReference type="SUPFAM" id="SSF56300">
    <property type="entry name" value="Metallo-dependent phosphatases"/>
    <property type="match status" value="1"/>
</dbReference>
<dbReference type="Pfam" id="PF00149">
    <property type="entry name" value="Metallophos"/>
    <property type="match status" value="1"/>
</dbReference>
<feature type="compositionally biased region" description="Basic and acidic residues" evidence="1">
    <location>
        <begin position="498"/>
        <end position="510"/>
    </location>
</feature>
<dbReference type="Gene3D" id="3.60.21.10">
    <property type="match status" value="1"/>
</dbReference>
<dbReference type="Proteomes" id="UP000003779">
    <property type="component" value="Chromosome"/>
</dbReference>
<evidence type="ECO:0000259" key="3">
    <source>
        <dbReference type="Pfam" id="PF00149"/>
    </source>
</evidence>
<dbReference type="eggNOG" id="COG1409">
    <property type="taxonomic scope" value="Bacteria"/>
</dbReference>
<feature type="transmembrane region" description="Helical" evidence="2">
    <location>
        <begin position="151"/>
        <end position="174"/>
    </location>
</feature>
<feature type="domain" description="Calcineurin-like phosphoesterase" evidence="3">
    <location>
        <begin position="267"/>
        <end position="339"/>
    </location>
</feature>
<accession>J7LIK6</accession>
<dbReference type="GO" id="GO:0016787">
    <property type="term" value="F:hydrolase activity"/>
    <property type="evidence" value="ECO:0007669"/>
    <property type="project" value="InterPro"/>
</dbReference>
<keyword evidence="2" id="KW-0812">Transmembrane</keyword>
<evidence type="ECO:0000313" key="4">
    <source>
        <dbReference type="EMBL" id="AFR10769.1"/>
    </source>
</evidence>
<dbReference type="STRING" id="1205910.B005_2402"/>
<dbReference type="HOGENOM" id="CLU_037730_0_0_11"/>
<dbReference type="EMBL" id="CP003788">
    <property type="protein sequence ID" value="AFR10769.1"/>
    <property type="molecule type" value="Genomic_DNA"/>
</dbReference>